<name>A0A072UYD9_MEDTR</name>
<dbReference type="EMBL" id="CM001219">
    <property type="protein sequence ID" value="KEH34431.1"/>
    <property type="molecule type" value="Genomic_DNA"/>
</dbReference>
<dbReference type="Proteomes" id="UP000002051">
    <property type="component" value="Chromosome 3"/>
</dbReference>
<reference evidence="2 4" key="1">
    <citation type="journal article" date="2011" name="Nature">
        <title>The Medicago genome provides insight into the evolution of rhizobial symbioses.</title>
        <authorList>
            <person name="Young N.D."/>
            <person name="Debelle F."/>
            <person name="Oldroyd G.E."/>
            <person name="Geurts R."/>
            <person name="Cannon S.B."/>
            <person name="Udvardi M.K."/>
            <person name="Benedito V.A."/>
            <person name="Mayer K.F."/>
            <person name="Gouzy J."/>
            <person name="Schoof H."/>
            <person name="Van de Peer Y."/>
            <person name="Proost S."/>
            <person name="Cook D.R."/>
            <person name="Meyers B.C."/>
            <person name="Spannagl M."/>
            <person name="Cheung F."/>
            <person name="De Mita S."/>
            <person name="Krishnakumar V."/>
            <person name="Gundlach H."/>
            <person name="Zhou S."/>
            <person name="Mudge J."/>
            <person name="Bharti A.K."/>
            <person name="Murray J.D."/>
            <person name="Naoumkina M.A."/>
            <person name="Rosen B."/>
            <person name="Silverstein K.A."/>
            <person name="Tang H."/>
            <person name="Rombauts S."/>
            <person name="Zhao P.X."/>
            <person name="Zhou P."/>
            <person name="Barbe V."/>
            <person name="Bardou P."/>
            <person name="Bechner M."/>
            <person name="Bellec A."/>
            <person name="Berger A."/>
            <person name="Berges H."/>
            <person name="Bidwell S."/>
            <person name="Bisseling T."/>
            <person name="Choisne N."/>
            <person name="Couloux A."/>
            <person name="Denny R."/>
            <person name="Deshpande S."/>
            <person name="Dai X."/>
            <person name="Doyle J.J."/>
            <person name="Dudez A.M."/>
            <person name="Farmer A.D."/>
            <person name="Fouteau S."/>
            <person name="Franken C."/>
            <person name="Gibelin C."/>
            <person name="Gish J."/>
            <person name="Goldstein S."/>
            <person name="Gonzalez A.J."/>
            <person name="Green P.J."/>
            <person name="Hallab A."/>
            <person name="Hartog M."/>
            <person name="Hua A."/>
            <person name="Humphray S.J."/>
            <person name="Jeong D.H."/>
            <person name="Jing Y."/>
            <person name="Jocker A."/>
            <person name="Kenton S.M."/>
            <person name="Kim D.J."/>
            <person name="Klee K."/>
            <person name="Lai H."/>
            <person name="Lang C."/>
            <person name="Lin S."/>
            <person name="Macmil S.L."/>
            <person name="Magdelenat G."/>
            <person name="Matthews L."/>
            <person name="McCorrison J."/>
            <person name="Monaghan E.L."/>
            <person name="Mun J.H."/>
            <person name="Najar F.Z."/>
            <person name="Nicholson C."/>
            <person name="Noirot C."/>
            <person name="O'Bleness M."/>
            <person name="Paule C.R."/>
            <person name="Poulain J."/>
            <person name="Prion F."/>
            <person name="Qin B."/>
            <person name="Qu C."/>
            <person name="Retzel E.F."/>
            <person name="Riddle C."/>
            <person name="Sallet E."/>
            <person name="Samain S."/>
            <person name="Samson N."/>
            <person name="Sanders I."/>
            <person name="Saurat O."/>
            <person name="Scarpelli C."/>
            <person name="Schiex T."/>
            <person name="Segurens B."/>
            <person name="Severin A.J."/>
            <person name="Sherrier D.J."/>
            <person name="Shi R."/>
            <person name="Sims S."/>
            <person name="Singer S.R."/>
            <person name="Sinharoy S."/>
            <person name="Sterck L."/>
            <person name="Viollet A."/>
            <person name="Wang B.B."/>
            <person name="Wang K."/>
            <person name="Wang M."/>
            <person name="Wang X."/>
            <person name="Warfsmann J."/>
            <person name="Weissenbach J."/>
            <person name="White D.D."/>
            <person name="White J.D."/>
            <person name="Wiley G.B."/>
            <person name="Wincker P."/>
            <person name="Xing Y."/>
            <person name="Yang L."/>
            <person name="Yao Z."/>
            <person name="Ying F."/>
            <person name="Zhai J."/>
            <person name="Zhou L."/>
            <person name="Zuber A."/>
            <person name="Denarie J."/>
            <person name="Dixon R.A."/>
            <person name="May G.D."/>
            <person name="Schwartz D.C."/>
            <person name="Rogers J."/>
            <person name="Quetier F."/>
            <person name="Town C.D."/>
            <person name="Roe B.A."/>
        </authorList>
    </citation>
    <scope>NUCLEOTIDE SEQUENCE [LARGE SCALE GENOMIC DNA]</scope>
    <source>
        <strain evidence="2">A17</strain>
        <strain evidence="3 4">cv. Jemalong A17</strain>
    </source>
</reference>
<reference evidence="2 4" key="2">
    <citation type="journal article" date="2014" name="BMC Genomics">
        <title>An improved genome release (version Mt4.0) for the model legume Medicago truncatula.</title>
        <authorList>
            <person name="Tang H."/>
            <person name="Krishnakumar V."/>
            <person name="Bidwell S."/>
            <person name="Rosen B."/>
            <person name="Chan A."/>
            <person name="Zhou S."/>
            <person name="Gentzbittel L."/>
            <person name="Childs K.L."/>
            <person name="Yandell M."/>
            <person name="Gundlach H."/>
            <person name="Mayer K.F."/>
            <person name="Schwartz D.C."/>
            <person name="Town C.D."/>
        </authorList>
    </citation>
    <scope>GENOME REANNOTATION</scope>
    <source>
        <strain evidence="2">A17</strain>
        <strain evidence="3 4">cv. Jemalong A17</strain>
    </source>
</reference>
<keyword evidence="4" id="KW-1185">Reference proteome</keyword>
<evidence type="ECO:0000313" key="4">
    <source>
        <dbReference type="Proteomes" id="UP000002051"/>
    </source>
</evidence>
<accession>A0A072UYD9</accession>
<dbReference type="HOGENOM" id="CLU_2625671_0_0_1"/>
<proteinExistence type="predicted"/>
<evidence type="ECO:0000313" key="2">
    <source>
        <dbReference type="EMBL" id="KEH34431.1"/>
    </source>
</evidence>
<feature type="compositionally biased region" description="Polar residues" evidence="1">
    <location>
        <begin position="49"/>
        <end position="67"/>
    </location>
</feature>
<organism evidence="2 4">
    <name type="scientific">Medicago truncatula</name>
    <name type="common">Barrel medic</name>
    <name type="synonym">Medicago tribuloides</name>
    <dbReference type="NCBI Taxonomy" id="3880"/>
    <lineage>
        <taxon>Eukaryota</taxon>
        <taxon>Viridiplantae</taxon>
        <taxon>Streptophyta</taxon>
        <taxon>Embryophyta</taxon>
        <taxon>Tracheophyta</taxon>
        <taxon>Spermatophyta</taxon>
        <taxon>Magnoliopsida</taxon>
        <taxon>eudicotyledons</taxon>
        <taxon>Gunneridae</taxon>
        <taxon>Pentapetalae</taxon>
        <taxon>rosids</taxon>
        <taxon>fabids</taxon>
        <taxon>Fabales</taxon>
        <taxon>Fabaceae</taxon>
        <taxon>Papilionoideae</taxon>
        <taxon>50 kb inversion clade</taxon>
        <taxon>NPAAA clade</taxon>
        <taxon>Hologalegina</taxon>
        <taxon>IRL clade</taxon>
        <taxon>Trifolieae</taxon>
        <taxon>Medicago</taxon>
    </lineage>
</organism>
<dbReference type="EnsemblPlants" id="KEH34431">
    <property type="protein sequence ID" value="KEH34431"/>
    <property type="gene ID" value="MTR_3g466370"/>
</dbReference>
<gene>
    <name evidence="2" type="ordered locus">MTR_3g466370</name>
</gene>
<reference evidence="3" key="3">
    <citation type="submission" date="2015-04" db="UniProtKB">
        <authorList>
            <consortium name="EnsemblPlants"/>
        </authorList>
    </citation>
    <scope>IDENTIFICATION</scope>
    <source>
        <strain evidence="3">cv. Jemalong A17</strain>
    </source>
</reference>
<evidence type="ECO:0000256" key="1">
    <source>
        <dbReference type="SAM" id="MobiDB-lite"/>
    </source>
</evidence>
<feature type="region of interest" description="Disordered" evidence="1">
    <location>
        <begin position="49"/>
        <end position="78"/>
    </location>
</feature>
<dbReference type="AlphaFoldDB" id="A0A072UYD9"/>
<protein>
    <submittedName>
        <fullName evidence="2 3">Uncharacterized protein</fullName>
    </submittedName>
</protein>
<sequence>MNLKLWPQKTETTLKCGLGKRLFLRTGSQLKVLEMPVVLFKPQLISSQADRSKQMGKTSKRGSSWLTHGTIMGFRPTI</sequence>
<evidence type="ECO:0000313" key="3">
    <source>
        <dbReference type="EnsemblPlants" id="KEH34431"/>
    </source>
</evidence>